<reference evidence="3" key="1">
    <citation type="journal article" date="2021" name="Proc. Natl. Acad. Sci. U.S.A.">
        <title>A Catalog of Tens of Thousands of Viruses from Human Metagenomes Reveals Hidden Associations with Chronic Diseases.</title>
        <authorList>
            <person name="Tisza M.J."/>
            <person name="Buck C.B."/>
        </authorList>
    </citation>
    <scope>NUCLEOTIDE SEQUENCE</scope>
    <source>
        <strain evidence="3">Ctz6O13</strain>
    </source>
</reference>
<evidence type="ECO:0000313" key="3">
    <source>
        <dbReference type="EMBL" id="DAF63653.1"/>
    </source>
</evidence>
<dbReference type="PANTHER" id="PTHR10133">
    <property type="entry name" value="DNA POLYMERASE I"/>
    <property type="match status" value="1"/>
</dbReference>
<dbReference type="GO" id="GO:0003676">
    <property type="term" value="F:nucleic acid binding"/>
    <property type="evidence" value="ECO:0007669"/>
    <property type="project" value="InterPro"/>
</dbReference>
<feature type="domain" description="3'-5' exonuclease" evidence="2">
    <location>
        <begin position="17"/>
        <end position="189"/>
    </location>
</feature>
<dbReference type="InterPro" id="IPR002298">
    <property type="entry name" value="DNA_polymerase_A"/>
</dbReference>
<name>A0A8S5TK39_9CAUD</name>
<dbReference type="Gene3D" id="3.30.70.370">
    <property type="match status" value="1"/>
</dbReference>
<dbReference type="InterPro" id="IPR036397">
    <property type="entry name" value="RNaseH_sf"/>
</dbReference>
<evidence type="ECO:0000259" key="2">
    <source>
        <dbReference type="SMART" id="SM00474"/>
    </source>
</evidence>
<accession>A0A8S5TK39</accession>
<proteinExistence type="predicted"/>
<protein>
    <submittedName>
        <fullName evidence="3">Prex DNA polymerase</fullName>
    </submittedName>
</protein>
<dbReference type="PANTHER" id="PTHR10133:SF27">
    <property type="entry name" value="DNA POLYMERASE NU"/>
    <property type="match status" value="1"/>
</dbReference>
<sequence length="451" mass="51062">MIYLITEQKALFHSDVYEVITAEESLRMICDWDIIQFDTETLGLDPHIGKLLMAQFGNKEKTIQVVVDCSTIDISLYKDLLDNKHLVLQNAKFDLQWLFNYGIIPKSVYDTMIVEQVLHLGYPPAHKDPIYGVSYSLKDIAERRLGIYIDKTVRGQIYYKGIEDSTVKYAADDVVHLYDIAQHQIEECRQKQCLKAAKLECDFVIVIAYMEWCGIHLDAEKWKSKMEVDKRNLDLALEDLNEYVLNHPKLSKFVVEDPPSLFPEFNTGPRCSVNWGSSSQVIPLLKTLGFDTTVEDAKSGEEKDSAMEKVLKKQKGIDDEFLKLYLGKGNEEDDDYYPGYTGSKKVVTSFGQGHLNAINPKTGRIHTVYRQLGTDTGRLASGSTQNNNDLAKLKGLPANPSPNQKKEGLGCSYPNMQQLPADEVTRSCFTAMKGNKWCSCDYSAIELANLY</sequence>
<organism evidence="3">
    <name type="scientific">Podoviridae sp. ctz6O13</name>
    <dbReference type="NCBI Taxonomy" id="2827757"/>
    <lineage>
        <taxon>Viruses</taxon>
        <taxon>Duplodnaviria</taxon>
        <taxon>Heunggongvirae</taxon>
        <taxon>Uroviricota</taxon>
        <taxon>Caudoviricetes</taxon>
    </lineage>
</organism>
<dbReference type="InterPro" id="IPR043502">
    <property type="entry name" value="DNA/RNA_pol_sf"/>
</dbReference>
<dbReference type="GO" id="GO:0006302">
    <property type="term" value="P:double-strand break repair"/>
    <property type="evidence" value="ECO:0007669"/>
    <property type="project" value="TreeGrafter"/>
</dbReference>
<dbReference type="GO" id="GO:0008408">
    <property type="term" value="F:3'-5' exonuclease activity"/>
    <property type="evidence" value="ECO:0007669"/>
    <property type="project" value="InterPro"/>
</dbReference>
<dbReference type="GO" id="GO:0006261">
    <property type="term" value="P:DNA-templated DNA replication"/>
    <property type="evidence" value="ECO:0007669"/>
    <property type="project" value="InterPro"/>
</dbReference>
<dbReference type="EMBL" id="BK032843">
    <property type="protein sequence ID" value="DAF63653.1"/>
    <property type="molecule type" value="Genomic_DNA"/>
</dbReference>
<dbReference type="SMART" id="SM00474">
    <property type="entry name" value="35EXOc"/>
    <property type="match status" value="1"/>
</dbReference>
<keyword evidence="1" id="KW-0235">DNA replication</keyword>
<dbReference type="Gene3D" id="3.30.420.10">
    <property type="entry name" value="Ribonuclease H-like superfamily/Ribonuclease H"/>
    <property type="match status" value="1"/>
</dbReference>
<dbReference type="InterPro" id="IPR002562">
    <property type="entry name" value="3'-5'_exonuclease_dom"/>
</dbReference>
<dbReference type="GO" id="GO:0003887">
    <property type="term" value="F:DNA-directed DNA polymerase activity"/>
    <property type="evidence" value="ECO:0007669"/>
    <property type="project" value="InterPro"/>
</dbReference>
<keyword evidence="1" id="KW-1194">Viral DNA replication</keyword>
<dbReference type="GO" id="GO:0039693">
    <property type="term" value="P:viral DNA genome replication"/>
    <property type="evidence" value="ECO:0007669"/>
    <property type="project" value="UniProtKB-KW"/>
</dbReference>
<dbReference type="Pfam" id="PF01612">
    <property type="entry name" value="DNA_pol_A_exo1"/>
    <property type="match status" value="1"/>
</dbReference>
<dbReference type="InterPro" id="IPR012337">
    <property type="entry name" value="RNaseH-like_sf"/>
</dbReference>
<evidence type="ECO:0000256" key="1">
    <source>
        <dbReference type="ARBA" id="ARBA00023109"/>
    </source>
</evidence>
<dbReference type="SUPFAM" id="SSF56672">
    <property type="entry name" value="DNA/RNA polymerases"/>
    <property type="match status" value="1"/>
</dbReference>
<dbReference type="SUPFAM" id="SSF53098">
    <property type="entry name" value="Ribonuclease H-like"/>
    <property type="match status" value="1"/>
</dbReference>